<name>A0A9R1V8Y8_LACSA</name>
<evidence type="ECO:0000256" key="1">
    <source>
        <dbReference type="SAM" id="Phobius"/>
    </source>
</evidence>
<feature type="transmembrane region" description="Helical" evidence="1">
    <location>
        <begin position="128"/>
        <end position="147"/>
    </location>
</feature>
<dbReference type="EMBL" id="NBSK02000006">
    <property type="protein sequence ID" value="KAJ0201875.1"/>
    <property type="molecule type" value="Genomic_DNA"/>
</dbReference>
<protein>
    <submittedName>
        <fullName evidence="2">Uncharacterized protein</fullName>
    </submittedName>
</protein>
<gene>
    <name evidence="2" type="ORF">LSAT_V11C600333180</name>
</gene>
<proteinExistence type="predicted"/>
<dbReference type="InterPro" id="IPR044798">
    <property type="entry name" value="EAF1A/B"/>
</dbReference>
<dbReference type="Proteomes" id="UP000235145">
    <property type="component" value="Unassembled WGS sequence"/>
</dbReference>
<feature type="transmembrane region" description="Helical" evidence="1">
    <location>
        <begin position="42"/>
        <end position="62"/>
    </location>
</feature>
<accession>A0A9R1V8Y8</accession>
<evidence type="ECO:0000313" key="3">
    <source>
        <dbReference type="Proteomes" id="UP000235145"/>
    </source>
</evidence>
<evidence type="ECO:0000313" key="2">
    <source>
        <dbReference type="EMBL" id="KAJ0201875.1"/>
    </source>
</evidence>
<keyword evidence="1" id="KW-0812">Transmembrane</keyword>
<keyword evidence="1" id="KW-0472">Membrane</keyword>
<keyword evidence="3" id="KW-1185">Reference proteome</keyword>
<feature type="transmembrane region" description="Helical" evidence="1">
    <location>
        <begin position="12"/>
        <end position="30"/>
    </location>
</feature>
<comment type="caution">
    <text evidence="2">The sequence shown here is derived from an EMBL/GenBank/DDBJ whole genome shotgun (WGS) entry which is preliminary data.</text>
</comment>
<dbReference type="PANTHER" id="PTHR46774">
    <property type="entry name" value="CHROMATIN MODIFICATION-RELATED PROTEIN EAF1 A-RELATED"/>
    <property type="match status" value="1"/>
</dbReference>
<sequence length="227" mass="24816">MEFLQVPEIQIGIGFVVVIVTLVAFILFSSKKTKGSSYSINSLYFIISIPSSILAHGNSSLLSTHNLAIMWPGSDLLFLHLLQSWDFLLDNILVVGIDSKLGTDRQGEEVIKPYTPTTLDSDVGYFELVLKVTNLICAMCFYCFLFYKFMFNDESSGVHMLPAGSGMGVMCGMTRGIKMARPPSSSIMNSTTGLLTSSTPTSAQGNSMLRSREVMHMIRVSSNGIGI</sequence>
<dbReference type="AlphaFoldDB" id="A0A9R1V8Y8"/>
<organism evidence="2 3">
    <name type="scientific">Lactuca sativa</name>
    <name type="common">Garden lettuce</name>
    <dbReference type="NCBI Taxonomy" id="4236"/>
    <lineage>
        <taxon>Eukaryota</taxon>
        <taxon>Viridiplantae</taxon>
        <taxon>Streptophyta</taxon>
        <taxon>Embryophyta</taxon>
        <taxon>Tracheophyta</taxon>
        <taxon>Spermatophyta</taxon>
        <taxon>Magnoliopsida</taxon>
        <taxon>eudicotyledons</taxon>
        <taxon>Gunneridae</taxon>
        <taxon>Pentapetalae</taxon>
        <taxon>asterids</taxon>
        <taxon>campanulids</taxon>
        <taxon>Asterales</taxon>
        <taxon>Asteraceae</taxon>
        <taxon>Cichorioideae</taxon>
        <taxon>Cichorieae</taxon>
        <taxon>Lactucinae</taxon>
        <taxon>Lactuca</taxon>
    </lineage>
</organism>
<dbReference type="PANTHER" id="PTHR46774:SF3">
    <property type="entry name" value="CHROMATIN MODIFICATION-RELATED PROTEIN EAF1 A-RELATED"/>
    <property type="match status" value="1"/>
</dbReference>
<reference evidence="2 3" key="1">
    <citation type="journal article" date="2017" name="Nat. Commun.">
        <title>Genome assembly with in vitro proximity ligation data and whole-genome triplication in lettuce.</title>
        <authorList>
            <person name="Reyes-Chin-Wo S."/>
            <person name="Wang Z."/>
            <person name="Yang X."/>
            <person name="Kozik A."/>
            <person name="Arikit S."/>
            <person name="Song C."/>
            <person name="Xia L."/>
            <person name="Froenicke L."/>
            <person name="Lavelle D.O."/>
            <person name="Truco M.J."/>
            <person name="Xia R."/>
            <person name="Zhu S."/>
            <person name="Xu C."/>
            <person name="Xu H."/>
            <person name="Xu X."/>
            <person name="Cox K."/>
            <person name="Korf I."/>
            <person name="Meyers B.C."/>
            <person name="Michelmore R.W."/>
        </authorList>
    </citation>
    <scope>NUCLEOTIDE SEQUENCE [LARGE SCALE GENOMIC DNA]</scope>
    <source>
        <strain evidence="3">cv. Salinas</strain>
        <tissue evidence="2">Seedlings</tissue>
    </source>
</reference>
<dbReference type="Gene3D" id="2.40.30.10">
    <property type="entry name" value="Translation factors"/>
    <property type="match status" value="1"/>
</dbReference>
<keyword evidence="1" id="KW-1133">Transmembrane helix</keyword>
<dbReference type="GO" id="GO:0035267">
    <property type="term" value="C:NuA4 histone acetyltransferase complex"/>
    <property type="evidence" value="ECO:0007669"/>
    <property type="project" value="InterPro"/>
</dbReference>